<dbReference type="AlphaFoldDB" id="C8PF85"/>
<dbReference type="Proteomes" id="UP000005709">
    <property type="component" value="Unassembled WGS sequence"/>
</dbReference>
<dbReference type="EMBL" id="ACYG01000009">
    <property type="protein sequence ID" value="EEV18713.1"/>
    <property type="molecule type" value="Genomic_DNA"/>
</dbReference>
<protein>
    <submittedName>
        <fullName evidence="1">Uncharacterized protein</fullName>
    </submittedName>
</protein>
<evidence type="ECO:0000313" key="1">
    <source>
        <dbReference type="EMBL" id="EEV18713.1"/>
    </source>
</evidence>
<reference evidence="1 2" key="1">
    <citation type="submission" date="2009-07" db="EMBL/GenBank/DDBJ databases">
        <authorList>
            <person name="Madupu R."/>
            <person name="Sebastian Y."/>
            <person name="Durkin A.S."/>
            <person name="Torralba M."/>
            <person name="Methe B."/>
            <person name="Sutton G.G."/>
            <person name="Strausberg R.L."/>
            <person name="Nelson K.E."/>
        </authorList>
    </citation>
    <scope>NUCLEOTIDE SEQUENCE [LARGE SCALE GENOMIC DNA]</scope>
    <source>
        <strain evidence="1 2">RM3268</strain>
    </source>
</reference>
<comment type="caution">
    <text evidence="1">The sequence shown here is derived from an EMBL/GenBank/DDBJ whole genome shotgun (WGS) entry which is preliminary data.</text>
</comment>
<evidence type="ECO:0000313" key="2">
    <source>
        <dbReference type="Proteomes" id="UP000005709"/>
    </source>
</evidence>
<name>C8PF85_9BACT</name>
<sequence>MTEFKIKRVYESAEEEDGFRVLCDRLWPRGVKKDALELDMWAKDITPSTEIRKLFAHKPENFAHFKELYLAELEQNPAVAEFLKKVKNEPVVTLLYAAKNEHCNHAMILRDFLQSKVH</sequence>
<proteinExistence type="predicted"/>
<dbReference type="RefSeq" id="WP_005869834.1">
    <property type="nucleotide sequence ID" value="NZ_ACYG01000009.1"/>
</dbReference>
<organism evidence="1 2">
    <name type="scientific">Campylobacter gracilis RM3268</name>
    <dbReference type="NCBI Taxonomy" id="553220"/>
    <lineage>
        <taxon>Bacteria</taxon>
        <taxon>Pseudomonadati</taxon>
        <taxon>Campylobacterota</taxon>
        <taxon>Epsilonproteobacteria</taxon>
        <taxon>Campylobacterales</taxon>
        <taxon>Campylobacteraceae</taxon>
        <taxon>Campylobacter</taxon>
    </lineage>
</organism>
<dbReference type="PANTHER" id="PTHR36849:SF1">
    <property type="entry name" value="CYTOPLASMIC PROTEIN"/>
    <property type="match status" value="1"/>
</dbReference>
<dbReference type="STRING" id="824.CGRAC_0277"/>
<accession>C8PF85</accession>
<dbReference type="eggNOG" id="COG3189">
    <property type="taxonomic scope" value="Bacteria"/>
</dbReference>
<dbReference type="InterPro" id="IPR052552">
    <property type="entry name" value="YeaO-like"/>
</dbReference>
<dbReference type="Pfam" id="PF22752">
    <property type="entry name" value="DUF488-N3i"/>
    <property type="match status" value="1"/>
</dbReference>
<gene>
    <name evidence="1" type="ORF">CAMGR0001_2726</name>
</gene>
<keyword evidence="2" id="KW-1185">Reference proteome</keyword>
<dbReference type="PANTHER" id="PTHR36849">
    <property type="entry name" value="CYTOPLASMIC PROTEIN-RELATED"/>
    <property type="match status" value="1"/>
</dbReference>
<dbReference type="OrthoDB" id="9790745at2"/>